<feature type="region of interest" description="Disordered" evidence="8">
    <location>
        <begin position="444"/>
        <end position="483"/>
    </location>
</feature>
<keyword evidence="1" id="KW-0723">Serine/threonine-protein kinase</keyword>
<dbReference type="InterPro" id="IPR018247">
    <property type="entry name" value="EF_Hand_1_Ca_BS"/>
</dbReference>
<feature type="region of interest" description="Disordered" evidence="8">
    <location>
        <begin position="741"/>
        <end position="774"/>
    </location>
</feature>
<keyword evidence="2" id="KW-0808">Transferase</keyword>
<keyword evidence="12" id="KW-1185">Reference proteome</keyword>
<dbReference type="InterPro" id="IPR011992">
    <property type="entry name" value="EF-hand-dom_pair"/>
</dbReference>
<dbReference type="InterPro" id="IPR011009">
    <property type="entry name" value="Kinase-like_dom_sf"/>
</dbReference>
<dbReference type="SUPFAM" id="SSF56112">
    <property type="entry name" value="Protein kinase-like (PK-like)"/>
    <property type="match status" value="1"/>
</dbReference>
<evidence type="ECO:0000313" key="12">
    <source>
        <dbReference type="Proteomes" id="UP001165090"/>
    </source>
</evidence>
<dbReference type="PROSITE" id="PS00108">
    <property type="entry name" value="PROTEIN_KINASE_ST"/>
    <property type="match status" value="1"/>
</dbReference>
<evidence type="ECO:0000256" key="6">
    <source>
        <dbReference type="ARBA" id="ARBA00022840"/>
    </source>
</evidence>
<comment type="caution">
    <text evidence="11">The sequence shown here is derived from an EMBL/GenBank/DDBJ whole genome shotgun (WGS) entry which is preliminary data.</text>
</comment>
<dbReference type="PROSITE" id="PS00018">
    <property type="entry name" value="EF_HAND_1"/>
    <property type="match status" value="1"/>
</dbReference>
<gene>
    <name evidence="11" type="ORF">VaNZ11_010324</name>
</gene>
<dbReference type="EMBL" id="BSDZ01000032">
    <property type="protein sequence ID" value="GLI66480.1"/>
    <property type="molecule type" value="Genomic_DNA"/>
</dbReference>
<accession>A0ABQ5S975</accession>
<keyword evidence="3 7" id="KW-0547">Nucleotide-binding</keyword>
<evidence type="ECO:0000256" key="2">
    <source>
        <dbReference type="ARBA" id="ARBA00022679"/>
    </source>
</evidence>
<dbReference type="SUPFAM" id="SSF47473">
    <property type="entry name" value="EF-hand"/>
    <property type="match status" value="1"/>
</dbReference>
<proteinExistence type="predicted"/>
<dbReference type="SMART" id="SM00220">
    <property type="entry name" value="S_TKc"/>
    <property type="match status" value="1"/>
</dbReference>
<feature type="region of interest" description="Disordered" evidence="8">
    <location>
        <begin position="883"/>
        <end position="917"/>
    </location>
</feature>
<feature type="domain" description="EF-hand" evidence="10">
    <location>
        <begin position="602"/>
        <end position="637"/>
    </location>
</feature>
<feature type="binding site" evidence="7">
    <location>
        <position position="139"/>
    </location>
    <ligand>
        <name>ATP</name>
        <dbReference type="ChEBI" id="CHEBI:30616"/>
    </ligand>
</feature>
<feature type="compositionally biased region" description="Basic and acidic residues" evidence="8">
    <location>
        <begin position="755"/>
        <end position="771"/>
    </location>
</feature>
<dbReference type="PROSITE" id="PS00107">
    <property type="entry name" value="PROTEIN_KINASE_ATP"/>
    <property type="match status" value="1"/>
</dbReference>
<feature type="domain" description="Protein kinase" evidence="9">
    <location>
        <begin position="106"/>
        <end position="377"/>
    </location>
</feature>
<keyword evidence="4" id="KW-0418">Kinase</keyword>
<evidence type="ECO:0000259" key="9">
    <source>
        <dbReference type="PROSITE" id="PS50011"/>
    </source>
</evidence>
<keyword evidence="5" id="KW-0106">Calcium</keyword>
<dbReference type="PROSITE" id="PS50011">
    <property type="entry name" value="PROTEIN_KINASE_DOM"/>
    <property type="match status" value="1"/>
</dbReference>
<evidence type="ECO:0000259" key="10">
    <source>
        <dbReference type="PROSITE" id="PS50222"/>
    </source>
</evidence>
<name>A0ABQ5S975_9CHLO</name>
<dbReference type="InterPro" id="IPR017441">
    <property type="entry name" value="Protein_kinase_ATP_BS"/>
</dbReference>
<organism evidence="11 12">
    <name type="scientific">Volvox africanus</name>
    <dbReference type="NCBI Taxonomy" id="51714"/>
    <lineage>
        <taxon>Eukaryota</taxon>
        <taxon>Viridiplantae</taxon>
        <taxon>Chlorophyta</taxon>
        <taxon>core chlorophytes</taxon>
        <taxon>Chlorophyceae</taxon>
        <taxon>CS clade</taxon>
        <taxon>Chlamydomonadales</taxon>
        <taxon>Volvocaceae</taxon>
        <taxon>Volvox</taxon>
    </lineage>
</organism>
<dbReference type="Gene3D" id="1.10.238.10">
    <property type="entry name" value="EF-hand"/>
    <property type="match status" value="1"/>
</dbReference>
<evidence type="ECO:0000256" key="4">
    <source>
        <dbReference type="ARBA" id="ARBA00022777"/>
    </source>
</evidence>
<dbReference type="PROSITE" id="PS50222">
    <property type="entry name" value="EF_HAND_2"/>
    <property type="match status" value="1"/>
</dbReference>
<evidence type="ECO:0000256" key="5">
    <source>
        <dbReference type="ARBA" id="ARBA00022837"/>
    </source>
</evidence>
<dbReference type="InterPro" id="IPR008271">
    <property type="entry name" value="Ser/Thr_kinase_AS"/>
</dbReference>
<dbReference type="PANTHER" id="PTHR24349">
    <property type="entry name" value="SERINE/THREONINE-PROTEIN KINASE"/>
    <property type="match status" value="1"/>
</dbReference>
<evidence type="ECO:0000256" key="1">
    <source>
        <dbReference type="ARBA" id="ARBA00022527"/>
    </source>
</evidence>
<dbReference type="InterPro" id="IPR000719">
    <property type="entry name" value="Prot_kinase_dom"/>
</dbReference>
<dbReference type="InterPro" id="IPR002048">
    <property type="entry name" value="EF_hand_dom"/>
</dbReference>
<evidence type="ECO:0000256" key="3">
    <source>
        <dbReference type="ARBA" id="ARBA00022741"/>
    </source>
</evidence>
<sequence>MTPSCLLGPQPSQPAAASHSIKRGGLLSRLFNSLPNDRRVESNSATPKVLTGAPWSSQCPAAVPHQAAAFSSIVASTISPGSGQTGHAPCSKVPSLNYKTNIEEKYIFGRELGKGGNGVVRVVTHRVTGEEFACKSILKVLKDASDKKKQGHLDSIRREVQVLSKLRGSLNVVRLEDVYEDEEHVHLVMEMCAGGELWHRIGERHYSERTVASFMRAVLRTLAQCHAQNILHRDIKPGNFMLLSEEERAPVKAIDFGLAAPFDPQQLPRTDLGLEGTPWYMAPETLRGEWSPGGDIWAAGVMAFQLLSGRFPFDDKRSPFAPAITAIWRSVLNDPLDFNHSCWAGISAEAKDFCRLLLSREVGARPSAREALKHPWLQGDSSERSVGKQLSRSVVARIQRFASGSLLRRSVLKSIATELLSHPELVIALPTPTSTTSTTTAAAAGALSAAEGAEDAVSKDQRQQKSPPRGIPTESADSTNVAEAPAAAAAAACGAAADSDATASWGVEGVEGGDSFKAGLIPPGAAALRTLLTQLRLDGAESALDRVQLGEALARMGYCLAPSEVSRLMEVLDTSRRGVVGRSALVASLMDWRHLQRNHTELWLELAEKAFRQLDSDGSGVLEVGELLAALRARLPPEEVRAALEDAVREAEAGGRGAKGLRGGSVAAAQGMDFDAFVNLLRVGSHDSLDMYDDRMSVRSGGSRGAALDRYNTLLAAASHQRSAGLATSCSTIATTDWSRHGGGGFGDASTHSCASDRSDVASMHDNDRSLHGSGQLLQQSSCKHAGAVPPPPPPLPASQAIAFRFDTDHVGKYGSGSKPKDTTVAATSVAEVSSAGGIVWRFDEGPPKAPLPPPAPVWRFDVGGGIRNRSADQVPAPAVAAASTSAGGGSGGLDCSGGGSGGGGSGGYQTTRPQGGYFDRRMHGSNLYHNVALRALQGGVSGVGPHRGGCLDTVAE</sequence>
<feature type="compositionally biased region" description="Gly residues" evidence="8">
    <location>
        <begin position="887"/>
        <end position="908"/>
    </location>
</feature>
<evidence type="ECO:0000256" key="7">
    <source>
        <dbReference type="PROSITE-ProRule" id="PRU10141"/>
    </source>
</evidence>
<dbReference type="Pfam" id="PF00069">
    <property type="entry name" value="Pkinase"/>
    <property type="match status" value="1"/>
</dbReference>
<keyword evidence="6 7" id="KW-0067">ATP-binding</keyword>
<dbReference type="Gene3D" id="1.10.510.10">
    <property type="entry name" value="Transferase(Phosphotransferase) domain 1"/>
    <property type="match status" value="1"/>
</dbReference>
<feature type="region of interest" description="Disordered" evidence="8">
    <location>
        <begin position="1"/>
        <end position="20"/>
    </location>
</feature>
<dbReference type="InterPro" id="IPR050205">
    <property type="entry name" value="CDPK_Ser/Thr_kinases"/>
</dbReference>
<dbReference type="Proteomes" id="UP001165090">
    <property type="component" value="Unassembled WGS sequence"/>
</dbReference>
<evidence type="ECO:0008006" key="13">
    <source>
        <dbReference type="Google" id="ProtNLM"/>
    </source>
</evidence>
<evidence type="ECO:0000313" key="11">
    <source>
        <dbReference type="EMBL" id="GLI66480.1"/>
    </source>
</evidence>
<reference evidence="11 12" key="1">
    <citation type="journal article" date="2023" name="IScience">
        <title>Expanded male sex-determining region conserved during the evolution of homothallism in the green alga Volvox.</title>
        <authorList>
            <person name="Yamamoto K."/>
            <person name="Matsuzaki R."/>
            <person name="Mahakham W."/>
            <person name="Heman W."/>
            <person name="Sekimoto H."/>
            <person name="Kawachi M."/>
            <person name="Minakuchi Y."/>
            <person name="Toyoda A."/>
            <person name="Nozaki H."/>
        </authorList>
    </citation>
    <scope>NUCLEOTIDE SEQUENCE [LARGE SCALE GENOMIC DNA]</scope>
    <source>
        <strain evidence="11 12">NIES-4468</strain>
    </source>
</reference>
<evidence type="ECO:0000256" key="8">
    <source>
        <dbReference type="SAM" id="MobiDB-lite"/>
    </source>
</evidence>
<dbReference type="Gene3D" id="3.30.200.20">
    <property type="entry name" value="Phosphorylase Kinase, domain 1"/>
    <property type="match status" value="1"/>
</dbReference>
<protein>
    <recommendedName>
        <fullName evidence="13">Protein kinase domain-containing protein</fullName>
    </recommendedName>
</protein>